<dbReference type="Proteomes" id="UP000162467">
    <property type="component" value="Genome"/>
</dbReference>
<evidence type="ECO:0000313" key="1">
    <source>
        <dbReference type="EMBL" id="AAF60058.1"/>
    </source>
</evidence>
<reference evidence="1 2" key="1">
    <citation type="journal article" date="2000" name="J. Virol.">
        <title>The primary sequence of rhesus monkey rhadinovirus isolate 26-95: sequence similarities to Kaposi's sarcoma-associated herpesvirus and rhesus monkey rhadinovirus isolate 17577.</title>
        <authorList>
            <person name="Alexander L."/>
            <person name="Denekamp L."/>
            <person name="Knapp A."/>
            <person name="Auerbach M.R."/>
            <person name="Damania B."/>
            <person name="Desrosiers R.C."/>
        </authorList>
    </citation>
    <scope>NUCLEOTIDE SEQUENCE [LARGE SCALE GENOMIC DNA]</scope>
    <source>
        <strain evidence="1">Macaca mulatta rhadinovirus isolate 26-95</strain>
    </source>
</reference>
<protein>
    <submittedName>
        <fullName evidence="1">ORFRU9-L</fullName>
    </submittedName>
</protein>
<sequence length="89" mass="10537">MSECNFVHYFLLFIVNRLSLRFCNRLMGYLVMNFHRNAPGTQRHVPVVLRSGVFFGFRLVTMCINCKGLFIAACFWKFVLDFEDYVHAF</sequence>
<name>Q9J2I3_9GAMA</name>
<evidence type="ECO:0000313" key="2">
    <source>
        <dbReference type="Proteomes" id="UP000162467"/>
    </source>
</evidence>
<dbReference type="EMBL" id="AF210726">
    <property type="protein sequence ID" value="AAF60058.1"/>
    <property type="molecule type" value="Genomic_DNA"/>
</dbReference>
<gene>
    <name evidence="1" type="primary">ORFRU9-L</name>
</gene>
<proteinExistence type="predicted"/>
<organism evidence="1 2">
    <name type="scientific">Rhesus monkey rhadinovirus H26-95</name>
    <dbReference type="NCBI Taxonomy" id="69256"/>
    <lineage>
        <taxon>Viruses</taxon>
        <taxon>Duplodnaviria</taxon>
        <taxon>Heunggongvirae</taxon>
        <taxon>Peploviricota</taxon>
        <taxon>Herviviricetes</taxon>
        <taxon>Herpesvirales</taxon>
        <taxon>Orthoherpesviridae</taxon>
        <taxon>Gammaherpesvirinae</taxon>
        <taxon>Rhadinovirus</taxon>
        <taxon>Rhadinovirus macacinegamma5</taxon>
        <taxon>Macacine gammaherpesvirus 5</taxon>
    </lineage>
</organism>
<accession>Q9J2I3</accession>